<dbReference type="Pfam" id="PF03013">
    <property type="entry name" value="Pyr_excise"/>
    <property type="match status" value="1"/>
</dbReference>
<keyword evidence="2" id="KW-0378">Hydrolase</keyword>
<dbReference type="KEGG" id="rip:RIEPE_0529"/>
<organism evidence="2 3">
    <name type="scientific">Riesia pediculicola (strain USDA)</name>
    <dbReference type="NCBI Taxonomy" id="515618"/>
    <lineage>
        <taxon>Bacteria</taxon>
        <taxon>Pseudomonadati</taxon>
        <taxon>Pseudomonadota</taxon>
        <taxon>Gammaproteobacteria</taxon>
        <taxon>Enterobacterales</taxon>
        <taxon>Enterobacteriaceae</taxon>
        <taxon>Candidatus Riesia</taxon>
    </lineage>
</organism>
<feature type="active site" description="Proton acceptor" evidence="1">
    <location>
        <position position="23"/>
    </location>
</feature>
<dbReference type="GO" id="GO:0033892">
    <property type="term" value="F:deoxyribonuclease (pyrimidine dimer) activity"/>
    <property type="evidence" value="ECO:0007669"/>
    <property type="project" value="UniProtKB-EC"/>
</dbReference>
<dbReference type="STRING" id="515618.RIEPE_0529"/>
<accession>D4G8V4</accession>
<gene>
    <name evidence="2" type="ordered locus">RIEPE_0529</name>
</gene>
<dbReference type="EC" id="3.1.25.1" evidence="2"/>
<reference evidence="2" key="1">
    <citation type="submission" date="2008-05" db="EMBL/GenBank/DDBJ databases">
        <title>Genome sequence of Riesia pediculicola USDA.</title>
        <authorList>
            <person name="Kirkness E.F."/>
        </authorList>
    </citation>
    <scope>NUCLEOTIDE SEQUENCE [LARGE SCALE GENOMIC DNA]</scope>
    <source>
        <strain evidence="2">USDA</strain>
    </source>
</reference>
<dbReference type="Proteomes" id="UP000001700">
    <property type="component" value="Chromosome"/>
</dbReference>
<keyword evidence="2" id="KW-0540">Nuclease</keyword>
<keyword evidence="2" id="KW-0255">Endonuclease</keyword>
<evidence type="ECO:0000313" key="3">
    <source>
        <dbReference type="Proteomes" id="UP000001700"/>
    </source>
</evidence>
<dbReference type="RefSeq" id="WP_013087461.1">
    <property type="nucleotide sequence ID" value="NC_014109.1"/>
</dbReference>
<dbReference type="Gene3D" id="1.10.440.10">
    <property type="entry name" value="T4 endonuclease V"/>
    <property type="match status" value="1"/>
</dbReference>
<sequence length="140" mass="17008">MTRINVVQPIELCDQHLLAENMEIIRIPNYVIKKFGLVKISKVSQYILGKGHVIFFRDKLLFLYKRYMLLQKECINRGFKVNFRWPKSVIQYVSLWKDYKVTECDIKKNRIRIYEKMPPKPRFSNILKRKNFSLKFFQKS</sequence>
<dbReference type="HOGENOM" id="CLU_161964_0_0_6"/>
<dbReference type="OrthoDB" id="7861056at2"/>
<dbReference type="InterPro" id="IPR004260">
    <property type="entry name" value="Pyr-dimer_DNA_glycosylase"/>
</dbReference>
<dbReference type="eggNOG" id="ENOG5031CH8">
    <property type="taxonomic scope" value="Bacteria"/>
</dbReference>
<protein>
    <submittedName>
        <fullName evidence="2">Endonuclease V</fullName>
        <ecNumber evidence="2">3.1.25.1</ecNumber>
    </submittedName>
</protein>
<keyword evidence="3" id="KW-1185">Reference proteome</keyword>
<evidence type="ECO:0000313" key="2">
    <source>
        <dbReference type="EMBL" id="ADD79471.1"/>
    </source>
</evidence>
<dbReference type="InterPro" id="IPR024796">
    <property type="entry name" value="T4_endonuc_V"/>
</dbReference>
<evidence type="ECO:0000256" key="1">
    <source>
        <dbReference type="PIRSR" id="PIRSR001000-1"/>
    </source>
</evidence>
<dbReference type="AlphaFoldDB" id="D4G8V4"/>
<dbReference type="PIRSF" id="PIRSF001000">
    <property type="entry name" value="PDG_ENDV"/>
    <property type="match status" value="1"/>
</dbReference>
<dbReference type="SUPFAM" id="SSF47077">
    <property type="entry name" value="T4 endonuclease V"/>
    <property type="match status" value="1"/>
</dbReference>
<name>D4G8V4_RIEPU</name>
<dbReference type="EMBL" id="CP001085">
    <property type="protein sequence ID" value="ADD79471.1"/>
    <property type="molecule type" value="Genomic_DNA"/>
</dbReference>
<proteinExistence type="predicted"/>